<dbReference type="STRING" id="295068.MAQ5080_00697"/>
<reference evidence="4 5" key="1">
    <citation type="submission" date="2016-06" db="EMBL/GenBank/DDBJ databases">
        <authorList>
            <person name="Kjaerup R.B."/>
            <person name="Dalgaard T.S."/>
            <person name="Juul-Madsen H.R."/>
        </authorList>
    </citation>
    <scope>NUCLEOTIDE SEQUENCE [LARGE SCALE GENOMIC DNA]</scope>
    <source>
        <strain evidence="4 5">CECT 5080</strain>
    </source>
</reference>
<dbReference type="SMART" id="SM00062">
    <property type="entry name" value="PBPb"/>
    <property type="match status" value="1"/>
</dbReference>
<evidence type="ECO:0000256" key="1">
    <source>
        <dbReference type="ARBA" id="ARBA00010333"/>
    </source>
</evidence>
<accession>A0A1A8T478</accession>
<dbReference type="EMBL" id="FLOC01000002">
    <property type="protein sequence ID" value="SBS26996.1"/>
    <property type="molecule type" value="Genomic_DNA"/>
</dbReference>
<dbReference type="Pfam" id="PF00497">
    <property type="entry name" value="SBP_bac_3"/>
    <property type="match status" value="1"/>
</dbReference>
<dbReference type="InterPro" id="IPR001638">
    <property type="entry name" value="Solute-binding_3/MltF_N"/>
</dbReference>
<dbReference type="Gene3D" id="3.40.190.10">
    <property type="entry name" value="Periplasmic binding protein-like II"/>
    <property type="match status" value="2"/>
</dbReference>
<comment type="similarity">
    <text evidence="1">Belongs to the bacterial solute-binding protein 3 family.</text>
</comment>
<proteinExistence type="inferred from homology"/>
<dbReference type="PANTHER" id="PTHR35936:SF19">
    <property type="entry name" value="AMINO-ACID-BINDING PROTEIN YXEM-RELATED"/>
    <property type="match status" value="1"/>
</dbReference>
<keyword evidence="2" id="KW-0732">Signal</keyword>
<keyword evidence="5" id="KW-1185">Reference proteome</keyword>
<dbReference type="SUPFAM" id="SSF53850">
    <property type="entry name" value="Periplasmic binding protein-like II"/>
    <property type="match status" value="1"/>
</dbReference>
<sequence length="276" mass="30960">MSCGNFTNLSSSTCLLQTVHFSMTFMKKALFPLVTSCLCLFSSATLRAQEALTFYVVSYPPYIIVSEDTQQISGIDVDVTRAAFASQGVSVEFKTMPWNRVVKSIEQGRILGTLSCSQRPGREEYMYFSDELSAVSRAVVSRKELVTDDITQLLDLSDYSVVTVDGWGMQKQLQSLNIAHQTSPDLSGAIKAVRYRNIDLLYMASYPAQYYVKQLGVEKDLKVTPLHDELSLSLYVCISSDYPNSDHVLTTVNNGLQQIKENGLYDQIRSRYLQTN</sequence>
<organism evidence="4 5">
    <name type="scientific">Marinomonas aquimarina</name>
    <dbReference type="NCBI Taxonomy" id="295068"/>
    <lineage>
        <taxon>Bacteria</taxon>
        <taxon>Pseudomonadati</taxon>
        <taxon>Pseudomonadota</taxon>
        <taxon>Gammaproteobacteria</taxon>
        <taxon>Oceanospirillales</taxon>
        <taxon>Oceanospirillaceae</taxon>
        <taxon>Marinomonas</taxon>
    </lineage>
</organism>
<dbReference type="PANTHER" id="PTHR35936">
    <property type="entry name" value="MEMBRANE-BOUND LYTIC MUREIN TRANSGLYCOSYLASE F"/>
    <property type="match status" value="1"/>
</dbReference>
<evidence type="ECO:0000313" key="4">
    <source>
        <dbReference type="EMBL" id="SBS26996.1"/>
    </source>
</evidence>
<dbReference type="Proteomes" id="UP000092627">
    <property type="component" value="Unassembled WGS sequence"/>
</dbReference>
<protein>
    <submittedName>
        <fullName evidence="4">L-cystine-binding protein TcyA</fullName>
    </submittedName>
</protein>
<evidence type="ECO:0000313" key="5">
    <source>
        <dbReference type="Proteomes" id="UP000092627"/>
    </source>
</evidence>
<name>A0A1A8T478_9GAMM</name>
<evidence type="ECO:0000259" key="3">
    <source>
        <dbReference type="SMART" id="SM00062"/>
    </source>
</evidence>
<feature type="domain" description="Solute-binding protein family 3/N-terminal" evidence="3">
    <location>
        <begin position="51"/>
        <end position="276"/>
    </location>
</feature>
<gene>
    <name evidence="4" type="primary">tcyA</name>
    <name evidence="4" type="ORF">MAQ5080_00697</name>
</gene>
<evidence type="ECO:0000256" key="2">
    <source>
        <dbReference type="ARBA" id="ARBA00022729"/>
    </source>
</evidence>
<dbReference type="AlphaFoldDB" id="A0A1A8T478"/>